<feature type="compositionally biased region" description="Polar residues" evidence="1">
    <location>
        <begin position="406"/>
        <end position="418"/>
    </location>
</feature>
<dbReference type="OrthoDB" id="690068at2759"/>
<dbReference type="PROSITE" id="PS50888">
    <property type="entry name" value="BHLH"/>
    <property type="match status" value="1"/>
</dbReference>
<feature type="compositionally biased region" description="Gly residues" evidence="1">
    <location>
        <begin position="101"/>
        <end position="114"/>
    </location>
</feature>
<dbReference type="STRING" id="1296120.A0A1B9GTS8"/>
<sequence length="684" mass="72588">MPPPSIIPSPGSGSAASRKRKGRPQPIAPAPPKHLPGRLQQRIEGELRSSPSMSVSSVDQENDNDEYLPQPSSKTSKQSTSTISRKRTAASTSTNHNQSQGGAGTGGAGSGGGKMSKMSREALRKANHSLIERRRREKINAALGELREMVPGLGEGGSKGGEFKLEVLERTVAHMKDLKKHIESLESALLAHGIHFEPQDSHNGKQDDDDGDDGDDNDDEEEEDEDDDDDNENTVDDRNVAGVQAVNDGAANLASGFAPGSARDTDNGLSGAYDTYTASSAPSNSLKRAQPYSREHYQQPHTVPAYNQHLAHVQSESQTYKRQHAHSPYPSPSPDAYHYPLSPDPNETEPEPDLPPPLTKAQPRSKRPLPRSFKREFSPSNDLRSQSGSPNTRGAPSVASLLASAQDHNQSPYSRHSSPNQNPTLSRPPPPPQASNPIFLPFPAPSPTSPFLTSSGGVHSAAGSHPGSGPGSSSGSTSISGPPDPSPFLAPMSGMSLFGGVIPLENGLTSPIDTMSAGRYSQHSIANGQSHGSHSKQQNSPPQLTLPPSKSFGDDFSTSRSYSREVSSSMSVTQVSGTGSIVGGANESVNRETASKDMPAEEAANLLLAFSSPDTLGPQIFSSSNNSSTATSISGSLTRTRGRRSTLDSDDFEFSLDSGVNGLKNEDMVGKSAREILRMTEFQR</sequence>
<feature type="region of interest" description="Disordered" evidence="1">
    <location>
        <begin position="193"/>
        <end position="593"/>
    </location>
</feature>
<feature type="compositionally biased region" description="Low complexity" evidence="1">
    <location>
        <begin position="558"/>
        <end position="573"/>
    </location>
</feature>
<feature type="compositionally biased region" description="Low complexity" evidence="1">
    <location>
        <begin position="69"/>
        <end position="83"/>
    </location>
</feature>
<dbReference type="GO" id="GO:0046983">
    <property type="term" value="F:protein dimerization activity"/>
    <property type="evidence" value="ECO:0007669"/>
    <property type="project" value="InterPro"/>
</dbReference>
<accession>A0A1B9GTS8</accession>
<feature type="compositionally biased region" description="Polar residues" evidence="1">
    <location>
        <begin position="507"/>
        <end position="548"/>
    </location>
</feature>
<reference evidence="4" key="2">
    <citation type="submission" date="2013-12" db="EMBL/GenBank/DDBJ databases">
        <title>Evolution of pathogenesis and genome organization in the Tremellales.</title>
        <authorList>
            <person name="Cuomo C."/>
            <person name="Litvintseva A."/>
            <person name="Heitman J."/>
            <person name="Chen Y."/>
            <person name="Sun S."/>
            <person name="Springer D."/>
            <person name="Dromer F."/>
            <person name="Young S."/>
            <person name="Zeng Q."/>
            <person name="Chapman S."/>
            <person name="Gujja S."/>
            <person name="Saif S."/>
            <person name="Birren B."/>
        </authorList>
    </citation>
    <scope>NUCLEOTIDE SEQUENCE [LARGE SCALE GENOMIC DNA]</scope>
    <source>
        <strain evidence="4">BCC8398</strain>
    </source>
</reference>
<dbReference type="InterPro" id="IPR011598">
    <property type="entry name" value="bHLH_dom"/>
</dbReference>
<dbReference type="PANTHER" id="PTHR46266">
    <property type="entry name" value="TRANSCRIPTION FACTOR TT8"/>
    <property type="match status" value="1"/>
</dbReference>
<organism evidence="3 4">
    <name type="scientific">Kwoniella heveanensis BCC8398</name>
    <dbReference type="NCBI Taxonomy" id="1296120"/>
    <lineage>
        <taxon>Eukaryota</taxon>
        <taxon>Fungi</taxon>
        <taxon>Dikarya</taxon>
        <taxon>Basidiomycota</taxon>
        <taxon>Agaricomycotina</taxon>
        <taxon>Tremellomycetes</taxon>
        <taxon>Tremellales</taxon>
        <taxon>Cryptococcaceae</taxon>
        <taxon>Kwoniella</taxon>
    </lineage>
</organism>
<dbReference type="InterPro" id="IPR036638">
    <property type="entry name" value="HLH_DNA-bd_sf"/>
</dbReference>
<protein>
    <recommendedName>
        <fullName evidence="2">BHLH domain-containing protein</fullName>
    </recommendedName>
</protein>
<name>A0A1B9GTS8_9TREE</name>
<dbReference type="Pfam" id="PF00010">
    <property type="entry name" value="HLH"/>
    <property type="match status" value="1"/>
</dbReference>
<dbReference type="SMART" id="SM00353">
    <property type="entry name" value="HLH"/>
    <property type="match status" value="1"/>
</dbReference>
<evidence type="ECO:0000313" key="3">
    <source>
        <dbReference type="EMBL" id="OCF34472.1"/>
    </source>
</evidence>
<dbReference type="EMBL" id="KV700125">
    <property type="protein sequence ID" value="OCF34472.1"/>
    <property type="molecule type" value="Genomic_DNA"/>
</dbReference>
<evidence type="ECO:0000259" key="2">
    <source>
        <dbReference type="PROSITE" id="PS50888"/>
    </source>
</evidence>
<evidence type="ECO:0000256" key="1">
    <source>
        <dbReference type="SAM" id="MobiDB-lite"/>
    </source>
</evidence>
<feature type="region of interest" description="Disordered" evidence="1">
    <location>
        <begin position="1"/>
        <end position="135"/>
    </location>
</feature>
<feature type="compositionally biased region" description="Basic and acidic residues" evidence="1">
    <location>
        <begin position="194"/>
        <end position="206"/>
    </location>
</feature>
<dbReference type="AlphaFoldDB" id="A0A1B9GTS8"/>
<feature type="compositionally biased region" description="Polar residues" evidence="1">
    <location>
        <begin position="276"/>
        <end position="287"/>
    </location>
</feature>
<dbReference type="PANTHER" id="PTHR46266:SF4">
    <property type="entry name" value="TRANSCRIPTION FACTOR TT8"/>
    <property type="match status" value="1"/>
</dbReference>
<reference evidence="3 4" key="1">
    <citation type="submission" date="2013-07" db="EMBL/GenBank/DDBJ databases">
        <title>The Genome Sequence of Cryptococcus heveanensis BCC8398.</title>
        <authorList>
            <consortium name="The Broad Institute Genome Sequencing Platform"/>
            <person name="Cuomo C."/>
            <person name="Litvintseva A."/>
            <person name="Chen Y."/>
            <person name="Heitman J."/>
            <person name="Sun S."/>
            <person name="Springer D."/>
            <person name="Dromer F."/>
            <person name="Young S.K."/>
            <person name="Zeng Q."/>
            <person name="Gargeya S."/>
            <person name="Fitzgerald M."/>
            <person name="Abouelleil A."/>
            <person name="Alvarado L."/>
            <person name="Berlin A.M."/>
            <person name="Chapman S.B."/>
            <person name="Dewar J."/>
            <person name="Goldberg J."/>
            <person name="Griggs A."/>
            <person name="Gujja S."/>
            <person name="Hansen M."/>
            <person name="Howarth C."/>
            <person name="Imamovic A."/>
            <person name="Larimer J."/>
            <person name="McCowan C."/>
            <person name="Murphy C."/>
            <person name="Pearson M."/>
            <person name="Priest M."/>
            <person name="Roberts A."/>
            <person name="Saif S."/>
            <person name="Shea T."/>
            <person name="Sykes S."/>
            <person name="Wortman J."/>
            <person name="Nusbaum C."/>
            <person name="Birren B."/>
        </authorList>
    </citation>
    <scope>NUCLEOTIDE SEQUENCE [LARGE SCALE GENOMIC DNA]</scope>
    <source>
        <strain evidence="3 4">BCC8398</strain>
    </source>
</reference>
<dbReference type="Gene3D" id="4.10.280.10">
    <property type="entry name" value="Helix-loop-helix DNA-binding domain"/>
    <property type="match status" value="1"/>
</dbReference>
<feature type="compositionally biased region" description="Polar residues" evidence="1">
    <location>
        <begin position="378"/>
        <end position="394"/>
    </location>
</feature>
<keyword evidence="4" id="KW-1185">Reference proteome</keyword>
<feature type="compositionally biased region" description="Acidic residues" evidence="1">
    <location>
        <begin position="207"/>
        <end position="234"/>
    </location>
</feature>
<feature type="compositionally biased region" description="Low complexity" evidence="1">
    <location>
        <begin position="622"/>
        <end position="639"/>
    </location>
</feature>
<evidence type="ECO:0000313" key="4">
    <source>
        <dbReference type="Proteomes" id="UP000092666"/>
    </source>
</evidence>
<gene>
    <name evidence="3" type="ORF">I316_03987</name>
</gene>
<feature type="compositionally biased region" description="Low complexity" evidence="1">
    <location>
        <begin position="49"/>
        <end position="58"/>
    </location>
</feature>
<dbReference type="Proteomes" id="UP000092666">
    <property type="component" value="Unassembled WGS sequence"/>
</dbReference>
<proteinExistence type="predicted"/>
<feature type="domain" description="BHLH" evidence="2">
    <location>
        <begin position="123"/>
        <end position="178"/>
    </location>
</feature>
<feature type="compositionally biased region" description="Low complexity" evidence="1">
    <location>
        <begin position="454"/>
        <end position="465"/>
    </location>
</feature>
<dbReference type="SUPFAM" id="SSF47459">
    <property type="entry name" value="HLH, helix-loop-helix DNA-binding domain"/>
    <property type="match status" value="1"/>
</dbReference>
<feature type="region of interest" description="Disordered" evidence="1">
    <location>
        <begin position="619"/>
        <end position="644"/>
    </location>
</feature>
<feature type="compositionally biased region" description="Pro residues" evidence="1">
    <location>
        <begin position="426"/>
        <end position="448"/>
    </location>
</feature>
<feature type="compositionally biased region" description="Basic and acidic residues" evidence="1">
    <location>
        <begin position="118"/>
        <end position="134"/>
    </location>
</feature>